<dbReference type="InterPro" id="IPR013097">
    <property type="entry name" value="Dabb"/>
</dbReference>
<dbReference type="PANTHER" id="PTHR37832:SF1">
    <property type="entry name" value="STRESS-RESPONSE A_B BARREL DOMAIN-CONTAINING PROTEIN"/>
    <property type="match status" value="1"/>
</dbReference>
<organism evidence="2 3">
    <name type="scientific">Candidatus Ryanbacteria bacterium RIFCSPLOWO2_12_FULL_47_9c</name>
    <dbReference type="NCBI Taxonomy" id="1802131"/>
    <lineage>
        <taxon>Bacteria</taxon>
        <taxon>Candidatus Ryaniibacteriota</taxon>
    </lineage>
</organism>
<evidence type="ECO:0000259" key="1">
    <source>
        <dbReference type="PROSITE" id="PS51502"/>
    </source>
</evidence>
<proteinExistence type="predicted"/>
<evidence type="ECO:0000313" key="3">
    <source>
        <dbReference type="Proteomes" id="UP000178996"/>
    </source>
</evidence>
<dbReference type="PANTHER" id="PTHR37832">
    <property type="entry name" value="BLL2683 PROTEIN"/>
    <property type="match status" value="1"/>
</dbReference>
<dbReference type="PROSITE" id="PS51502">
    <property type="entry name" value="S_R_A_B_BARREL"/>
    <property type="match status" value="1"/>
</dbReference>
<gene>
    <name evidence="2" type="ORF">A3G60_02195</name>
</gene>
<dbReference type="Pfam" id="PF07876">
    <property type="entry name" value="Dabb"/>
    <property type="match status" value="1"/>
</dbReference>
<accession>A0A1G2H2E0</accession>
<dbReference type="AlphaFoldDB" id="A0A1G2H2E0"/>
<dbReference type="SUPFAM" id="SSF54909">
    <property type="entry name" value="Dimeric alpha+beta barrel"/>
    <property type="match status" value="1"/>
</dbReference>
<sequence>MICHIVLIKFNPNTPDEEKEAIFSLLKNLKREIPEIREWSAGKQLRKTDNNYDLAEVGSFENLESLETFRQHPAHQKIRNMIRAVGSWTVIDYEY</sequence>
<feature type="domain" description="Stress-response A/B barrel" evidence="1">
    <location>
        <begin position="2"/>
        <end position="93"/>
    </location>
</feature>
<dbReference type="EMBL" id="MHOB01000046">
    <property type="protein sequence ID" value="OGZ56635.1"/>
    <property type="molecule type" value="Genomic_DNA"/>
</dbReference>
<protein>
    <recommendedName>
        <fullName evidence="1">Stress-response A/B barrel domain-containing protein</fullName>
    </recommendedName>
</protein>
<dbReference type="InterPro" id="IPR011008">
    <property type="entry name" value="Dimeric_a/b-barrel"/>
</dbReference>
<dbReference type="SMART" id="SM00886">
    <property type="entry name" value="Dabb"/>
    <property type="match status" value="1"/>
</dbReference>
<dbReference type="Proteomes" id="UP000178996">
    <property type="component" value="Unassembled WGS sequence"/>
</dbReference>
<reference evidence="2 3" key="1">
    <citation type="journal article" date="2016" name="Nat. Commun.">
        <title>Thousands of microbial genomes shed light on interconnected biogeochemical processes in an aquifer system.</title>
        <authorList>
            <person name="Anantharaman K."/>
            <person name="Brown C.T."/>
            <person name="Hug L.A."/>
            <person name="Sharon I."/>
            <person name="Castelle C.J."/>
            <person name="Probst A.J."/>
            <person name="Thomas B.C."/>
            <person name="Singh A."/>
            <person name="Wilkins M.J."/>
            <person name="Karaoz U."/>
            <person name="Brodie E.L."/>
            <person name="Williams K.H."/>
            <person name="Hubbard S.S."/>
            <person name="Banfield J.F."/>
        </authorList>
    </citation>
    <scope>NUCLEOTIDE SEQUENCE [LARGE SCALE GENOMIC DNA]</scope>
</reference>
<evidence type="ECO:0000313" key="2">
    <source>
        <dbReference type="EMBL" id="OGZ56635.1"/>
    </source>
</evidence>
<dbReference type="Gene3D" id="3.30.70.100">
    <property type="match status" value="1"/>
</dbReference>
<comment type="caution">
    <text evidence="2">The sequence shown here is derived from an EMBL/GenBank/DDBJ whole genome shotgun (WGS) entry which is preliminary data.</text>
</comment>
<name>A0A1G2H2E0_9BACT</name>